<gene>
    <name evidence="1" type="ORF">EGYM00163_LOCUS18276</name>
</gene>
<sequence length="143" mass="15384">MCPAQNTCPTALRSPKVDRIEDNCHCDHRHGCRLSVLDPQKGRHLSCGHGQLRKFVMLWSSGVLDGVMRDGLQRLSRDADGEQMTIADEDGCAMKIGARAKIGDSVLLEVTYKASCTMQIGETDAAGVGSGCGCGWGWGWDCG</sequence>
<dbReference type="EMBL" id="HBJA01051555">
    <property type="protein sequence ID" value="CAE0807148.1"/>
    <property type="molecule type" value="Transcribed_RNA"/>
</dbReference>
<accession>A0A7S4FQK1</accession>
<name>A0A7S4FQK1_9EUGL</name>
<evidence type="ECO:0000313" key="1">
    <source>
        <dbReference type="EMBL" id="CAE0807148.1"/>
    </source>
</evidence>
<proteinExistence type="predicted"/>
<reference evidence="1" key="1">
    <citation type="submission" date="2021-01" db="EMBL/GenBank/DDBJ databases">
        <authorList>
            <person name="Corre E."/>
            <person name="Pelletier E."/>
            <person name="Niang G."/>
            <person name="Scheremetjew M."/>
            <person name="Finn R."/>
            <person name="Kale V."/>
            <person name="Holt S."/>
            <person name="Cochrane G."/>
            <person name="Meng A."/>
            <person name="Brown T."/>
            <person name="Cohen L."/>
        </authorList>
    </citation>
    <scope>NUCLEOTIDE SEQUENCE</scope>
    <source>
        <strain evidence="1">CCMP1594</strain>
    </source>
</reference>
<dbReference type="AlphaFoldDB" id="A0A7S4FQK1"/>
<organism evidence="1">
    <name type="scientific">Eutreptiella gymnastica</name>
    <dbReference type="NCBI Taxonomy" id="73025"/>
    <lineage>
        <taxon>Eukaryota</taxon>
        <taxon>Discoba</taxon>
        <taxon>Euglenozoa</taxon>
        <taxon>Euglenida</taxon>
        <taxon>Spirocuta</taxon>
        <taxon>Euglenophyceae</taxon>
        <taxon>Eutreptiales</taxon>
        <taxon>Eutreptiaceae</taxon>
        <taxon>Eutreptiella</taxon>
    </lineage>
</organism>
<protein>
    <submittedName>
        <fullName evidence="1">Uncharacterized protein</fullName>
    </submittedName>
</protein>